<dbReference type="PANTHER" id="PTHR32060">
    <property type="entry name" value="TAIL-SPECIFIC PROTEASE"/>
    <property type="match status" value="1"/>
</dbReference>
<dbReference type="InterPro" id="IPR001478">
    <property type="entry name" value="PDZ"/>
</dbReference>
<dbReference type="SMART" id="SM00245">
    <property type="entry name" value="TSPc"/>
    <property type="match status" value="1"/>
</dbReference>
<organism evidence="3">
    <name type="scientific">Telmatobacter sp. DSM 110680</name>
    <dbReference type="NCBI Taxonomy" id="3036704"/>
    <lineage>
        <taxon>Bacteria</taxon>
        <taxon>Pseudomonadati</taxon>
        <taxon>Acidobacteriota</taxon>
        <taxon>Terriglobia</taxon>
        <taxon>Terriglobales</taxon>
        <taxon>Acidobacteriaceae</taxon>
        <taxon>Telmatobacter</taxon>
    </lineage>
</organism>
<dbReference type="PANTHER" id="PTHR32060:SF30">
    <property type="entry name" value="CARBOXY-TERMINAL PROCESSING PROTEASE CTPA"/>
    <property type="match status" value="1"/>
</dbReference>
<feature type="signal peptide" evidence="1">
    <location>
        <begin position="1"/>
        <end position="24"/>
    </location>
</feature>
<dbReference type="GO" id="GO:0006508">
    <property type="term" value="P:proteolysis"/>
    <property type="evidence" value="ECO:0007669"/>
    <property type="project" value="InterPro"/>
</dbReference>
<dbReference type="SUPFAM" id="SSF50156">
    <property type="entry name" value="PDZ domain-like"/>
    <property type="match status" value="1"/>
</dbReference>
<accession>A0AAU7DK67</accession>
<dbReference type="Gene3D" id="2.30.42.10">
    <property type="match status" value="1"/>
</dbReference>
<dbReference type="Gene3D" id="3.30.750.44">
    <property type="match status" value="1"/>
</dbReference>
<sequence length="435" mass="48136">MRLFRMLIVMFMLCAMLSGHESFAQNLDRVDREIAEDMLKDVSDDVNKNYFDPTLHGLEWNSLVQKARANIDNAHDMEEAIAQIEGLLQLLHDSHTSFIPPQHGNNFDYGWRFKVIGSRTYITEVHAGSDAEKQGVHVGDEVLAINGFKVNRESAHLLHSAMETYLPLSSVDVKLRDGEGHVRDLRLLASVKKQPAIAGLSSWDPHEMRIKAQDAWENARAESVELSPDLMAIRIPAFFQTGHDVDALFAKARTHKRLIIDLRGCRGGRVDSVHTYLEHVFSHDVSIGKLVERGKVTPQTIKGNAKNAFTGDLVVLVDSETASGGEIFSRVVQLEQRGTILGDHTSGLTMESISIPHHAGMHPVYLYGTSVTIADTVMADGKSLEHIGVSPDQTFLPSPADLVAHRDHVLSFAASLLGVQINPDQAAKVFVREKP</sequence>
<keyword evidence="1" id="KW-0732">Signal</keyword>
<protein>
    <submittedName>
        <fullName evidence="3">S41 family peptidase</fullName>
    </submittedName>
</protein>
<dbReference type="GO" id="GO:0004175">
    <property type="term" value="F:endopeptidase activity"/>
    <property type="evidence" value="ECO:0007669"/>
    <property type="project" value="TreeGrafter"/>
</dbReference>
<dbReference type="Pfam" id="PF00595">
    <property type="entry name" value="PDZ"/>
    <property type="match status" value="1"/>
</dbReference>
<proteinExistence type="predicted"/>
<evidence type="ECO:0000259" key="2">
    <source>
        <dbReference type="PROSITE" id="PS50106"/>
    </source>
</evidence>
<dbReference type="Pfam" id="PF03572">
    <property type="entry name" value="Peptidase_S41"/>
    <property type="match status" value="1"/>
</dbReference>
<feature type="chain" id="PRO_5043504244" evidence="1">
    <location>
        <begin position="25"/>
        <end position="435"/>
    </location>
</feature>
<dbReference type="Gene3D" id="3.90.226.10">
    <property type="entry name" value="2-enoyl-CoA Hydratase, Chain A, domain 1"/>
    <property type="match status" value="1"/>
</dbReference>
<dbReference type="InterPro" id="IPR005151">
    <property type="entry name" value="Tail-specific_protease"/>
</dbReference>
<reference evidence="3" key="1">
    <citation type="submission" date="2023-03" db="EMBL/GenBank/DDBJ databases">
        <title>Edaphobacter sp.</title>
        <authorList>
            <person name="Huber K.J."/>
            <person name="Papendorf J."/>
            <person name="Pilke C."/>
            <person name="Bunk B."/>
            <person name="Sproeer C."/>
            <person name="Pester M."/>
        </authorList>
    </citation>
    <scope>NUCLEOTIDE SEQUENCE</scope>
    <source>
        <strain evidence="3">DSM 110680</strain>
    </source>
</reference>
<dbReference type="RefSeq" id="WP_348262717.1">
    <property type="nucleotide sequence ID" value="NZ_CP121196.1"/>
</dbReference>
<dbReference type="PROSITE" id="PS50106">
    <property type="entry name" value="PDZ"/>
    <property type="match status" value="1"/>
</dbReference>
<evidence type="ECO:0000313" key="3">
    <source>
        <dbReference type="EMBL" id="XBH17492.1"/>
    </source>
</evidence>
<dbReference type="InterPro" id="IPR036034">
    <property type="entry name" value="PDZ_sf"/>
</dbReference>
<dbReference type="EMBL" id="CP121196">
    <property type="protein sequence ID" value="XBH17492.1"/>
    <property type="molecule type" value="Genomic_DNA"/>
</dbReference>
<dbReference type="SMART" id="SM00228">
    <property type="entry name" value="PDZ"/>
    <property type="match status" value="1"/>
</dbReference>
<gene>
    <name evidence="3" type="ORF">P8935_23370</name>
</gene>
<dbReference type="GO" id="GO:0030288">
    <property type="term" value="C:outer membrane-bounded periplasmic space"/>
    <property type="evidence" value="ECO:0007669"/>
    <property type="project" value="TreeGrafter"/>
</dbReference>
<name>A0AAU7DK67_9BACT</name>
<dbReference type="SUPFAM" id="SSF52096">
    <property type="entry name" value="ClpP/crotonase"/>
    <property type="match status" value="1"/>
</dbReference>
<dbReference type="GO" id="GO:0007165">
    <property type="term" value="P:signal transduction"/>
    <property type="evidence" value="ECO:0007669"/>
    <property type="project" value="TreeGrafter"/>
</dbReference>
<feature type="domain" description="PDZ" evidence="2">
    <location>
        <begin position="113"/>
        <end position="147"/>
    </location>
</feature>
<evidence type="ECO:0000256" key="1">
    <source>
        <dbReference type="SAM" id="SignalP"/>
    </source>
</evidence>
<dbReference type="GO" id="GO:0008236">
    <property type="term" value="F:serine-type peptidase activity"/>
    <property type="evidence" value="ECO:0007669"/>
    <property type="project" value="InterPro"/>
</dbReference>
<dbReference type="InterPro" id="IPR029045">
    <property type="entry name" value="ClpP/crotonase-like_dom_sf"/>
</dbReference>
<dbReference type="AlphaFoldDB" id="A0AAU7DK67"/>